<dbReference type="Pfam" id="PF17862">
    <property type="entry name" value="AAA_lid_3"/>
    <property type="match status" value="1"/>
</dbReference>
<dbReference type="Gene3D" id="3.40.50.300">
    <property type="entry name" value="P-loop containing nucleotide triphosphate hydrolases"/>
    <property type="match status" value="1"/>
</dbReference>
<evidence type="ECO:0000313" key="9">
    <source>
        <dbReference type="EMBL" id="KAG6522765.1"/>
    </source>
</evidence>
<gene>
    <name evidence="9" type="ORF">ZIOFF_019917</name>
</gene>
<keyword evidence="2 5" id="KW-0547">Nucleotide-binding</keyword>
<keyword evidence="3 5" id="KW-0067">ATP-binding</keyword>
<feature type="domain" description="AAA ATPase AAA+ lid" evidence="8">
    <location>
        <begin position="211"/>
        <end position="246"/>
    </location>
</feature>
<comment type="subcellular location">
    <subcellularLocation>
        <location evidence="1">Mitochondrion membrane</location>
        <topology evidence="1">Single-pass membrane protein</topology>
    </subcellularLocation>
</comment>
<evidence type="ECO:0000256" key="2">
    <source>
        <dbReference type="ARBA" id="ARBA00022741"/>
    </source>
</evidence>
<dbReference type="PANTHER" id="PTHR45644:SF3">
    <property type="entry name" value="FI08533P-RELATED"/>
    <property type="match status" value="1"/>
</dbReference>
<sequence length="260" mass="29526">MQSSESRFLQELILYAASAVLSSLVIFIGLRQLDPDRADGKKALKHKKEIAKRLGRPLIHTNQYEVFFLVCFVSRYPFPLSKMVLDPIQATFVAFLALDSYTGVSAVFTLAYKLQPAIIFIDEVDSFLGQRQQTDLEALTSMKTEFMSLWDGFTTDRNARVMVLAATNRPSVLDEAIQRRFTQTFEIGMPDQSERAKILKVIVKGENVEENIDYEYIATLCHDFSGSDLLDLCKQAAYFPVRELLNDEKNGMASRVSIFH</sequence>
<dbReference type="Pfam" id="PF00004">
    <property type="entry name" value="AAA"/>
    <property type="match status" value="1"/>
</dbReference>
<evidence type="ECO:0000256" key="4">
    <source>
        <dbReference type="ARBA" id="ARBA00023128"/>
    </source>
</evidence>
<dbReference type="GO" id="GO:0005741">
    <property type="term" value="C:mitochondrial outer membrane"/>
    <property type="evidence" value="ECO:0007669"/>
    <property type="project" value="TreeGrafter"/>
</dbReference>
<organism evidence="9 10">
    <name type="scientific">Zingiber officinale</name>
    <name type="common">Ginger</name>
    <name type="synonym">Amomum zingiber</name>
    <dbReference type="NCBI Taxonomy" id="94328"/>
    <lineage>
        <taxon>Eukaryota</taxon>
        <taxon>Viridiplantae</taxon>
        <taxon>Streptophyta</taxon>
        <taxon>Embryophyta</taxon>
        <taxon>Tracheophyta</taxon>
        <taxon>Spermatophyta</taxon>
        <taxon>Magnoliopsida</taxon>
        <taxon>Liliopsida</taxon>
        <taxon>Zingiberales</taxon>
        <taxon>Zingiberaceae</taxon>
        <taxon>Zingiber</taxon>
    </lineage>
</organism>
<dbReference type="SUPFAM" id="SSF52540">
    <property type="entry name" value="P-loop containing nucleoside triphosphate hydrolases"/>
    <property type="match status" value="1"/>
</dbReference>
<dbReference type="InterPro" id="IPR027417">
    <property type="entry name" value="P-loop_NTPase"/>
</dbReference>
<keyword evidence="6" id="KW-1133">Transmembrane helix</keyword>
<evidence type="ECO:0000259" key="8">
    <source>
        <dbReference type="Pfam" id="PF17862"/>
    </source>
</evidence>
<evidence type="ECO:0000256" key="5">
    <source>
        <dbReference type="RuleBase" id="RU003651"/>
    </source>
</evidence>
<dbReference type="AlphaFoldDB" id="A0A8J5LTG2"/>
<keyword evidence="6" id="KW-0472">Membrane</keyword>
<dbReference type="Gene3D" id="1.10.8.60">
    <property type="match status" value="1"/>
</dbReference>
<feature type="transmembrane region" description="Helical" evidence="6">
    <location>
        <begin position="12"/>
        <end position="33"/>
    </location>
</feature>
<comment type="similarity">
    <text evidence="5">Belongs to the AAA ATPase family.</text>
</comment>
<dbReference type="Proteomes" id="UP000734854">
    <property type="component" value="Unassembled WGS sequence"/>
</dbReference>
<name>A0A8J5LTG2_ZINOF</name>
<dbReference type="InterPro" id="IPR051701">
    <property type="entry name" value="Mito_OM_Translocase_MSP1"/>
</dbReference>
<keyword evidence="4" id="KW-0496">Mitochondrion</keyword>
<evidence type="ECO:0000313" key="10">
    <source>
        <dbReference type="Proteomes" id="UP000734854"/>
    </source>
</evidence>
<evidence type="ECO:0000259" key="7">
    <source>
        <dbReference type="Pfam" id="PF00004"/>
    </source>
</evidence>
<evidence type="ECO:0000256" key="6">
    <source>
        <dbReference type="SAM" id="Phobius"/>
    </source>
</evidence>
<protein>
    <submittedName>
        <fullName evidence="9">Uncharacterized protein</fullName>
    </submittedName>
</protein>
<proteinExistence type="inferred from homology"/>
<keyword evidence="6" id="KW-0812">Transmembrane</keyword>
<keyword evidence="10" id="KW-1185">Reference proteome</keyword>
<dbReference type="PANTHER" id="PTHR45644">
    <property type="entry name" value="AAA ATPASE, PUTATIVE (AFU_ORTHOLOGUE AFUA_2G12920)-RELATED-RELATED"/>
    <property type="match status" value="1"/>
</dbReference>
<evidence type="ECO:0000256" key="3">
    <source>
        <dbReference type="ARBA" id="ARBA00022840"/>
    </source>
</evidence>
<feature type="domain" description="ATPase AAA-type core" evidence="7">
    <location>
        <begin position="50"/>
        <end position="188"/>
    </location>
</feature>
<dbReference type="InterPro" id="IPR041569">
    <property type="entry name" value="AAA_lid_3"/>
</dbReference>
<evidence type="ECO:0000256" key="1">
    <source>
        <dbReference type="ARBA" id="ARBA00004304"/>
    </source>
</evidence>
<dbReference type="PROSITE" id="PS00674">
    <property type="entry name" value="AAA"/>
    <property type="match status" value="1"/>
</dbReference>
<dbReference type="InterPro" id="IPR003960">
    <property type="entry name" value="ATPase_AAA_CS"/>
</dbReference>
<dbReference type="GO" id="GO:0016887">
    <property type="term" value="F:ATP hydrolysis activity"/>
    <property type="evidence" value="ECO:0007669"/>
    <property type="project" value="InterPro"/>
</dbReference>
<comment type="caution">
    <text evidence="9">The sequence shown here is derived from an EMBL/GenBank/DDBJ whole genome shotgun (WGS) entry which is preliminary data.</text>
</comment>
<feature type="transmembrane region" description="Helical" evidence="6">
    <location>
        <begin position="88"/>
        <end position="112"/>
    </location>
</feature>
<accession>A0A8J5LTG2</accession>
<dbReference type="EMBL" id="JACMSC010000005">
    <property type="protein sequence ID" value="KAG6522765.1"/>
    <property type="molecule type" value="Genomic_DNA"/>
</dbReference>
<reference evidence="9 10" key="1">
    <citation type="submission" date="2020-08" db="EMBL/GenBank/DDBJ databases">
        <title>Plant Genome Project.</title>
        <authorList>
            <person name="Zhang R.-G."/>
        </authorList>
    </citation>
    <scope>NUCLEOTIDE SEQUENCE [LARGE SCALE GENOMIC DNA]</scope>
    <source>
        <tissue evidence="9">Rhizome</tissue>
    </source>
</reference>
<dbReference type="InterPro" id="IPR003959">
    <property type="entry name" value="ATPase_AAA_core"/>
</dbReference>
<dbReference type="GO" id="GO:0005524">
    <property type="term" value="F:ATP binding"/>
    <property type="evidence" value="ECO:0007669"/>
    <property type="project" value="UniProtKB-KW"/>
</dbReference>